<dbReference type="PANTHER" id="PTHR42188">
    <property type="entry name" value="23S RRNA-SPECIFIC ENDONUCLEASE VAPC20"/>
    <property type="match status" value="1"/>
</dbReference>
<sequence>MIFLDASFLINFYVKTSKNHERAHKLLNSFNDNEILISKLVIMEVVTFLNVKLKKDQNIISKVYKELNDNYNVIIDNDFYDKGFEILLKEMKHNNERISLFGAVYIGLMRELGIKKIATFDSHFDNIKGITKVC</sequence>
<keyword evidence="2" id="KW-0540">Nuclease</keyword>
<name>A0A644VLK7_9ZZZZ</name>
<protein>
    <submittedName>
        <fullName evidence="2">tRNA(fMet)-specific endonuclease VapC</fullName>
        <ecNumber evidence="2">3.1.-.-</ecNumber>
    </submittedName>
</protein>
<dbReference type="GO" id="GO:0004521">
    <property type="term" value="F:RNA endonuclease activity"/>
    <property type="evidence" value="ECO:0007669"/>
    <property type="project" value="InterPro"/>
</dbReference>
<dbReference type="Gene3D" id="3.40.50.1010">
    <property type="entry name" value="5'-nuclease"/>
    <property type="match status" value="1"/>
</dbReference>
<dbReference type="Pfam" id="PF01850">
    <property type="entry name" value="PIN"/>
    <property type="match status" value="1"/>
</dbReference>
<comment type="caution">
    <text evidence="2">The sequence shown here is derived from an EMBL/GenBank/DDBJ whole genome shotgun (WGS) entry which is preliminary data.</text>
</comment>
<feature type="domain" description="PIN" evidence="1">
    <location>
        <begin position="2"/>
        <end position="128"/>
    </location>
</feature>
<dbReference type="InterPro" id="IPR029060">
    <property type="entry name" value="PIN-like_dom_sf"/>
</dbReference>
<dbReference type="AlphaFoldDB" id="A0A644VLK7"/>
<gene>
    <name evidence="2" type="primary">vapC_2</name>
    <name evidence="2" type="ORF">SDC9_37521</name>
</gene>
<reference evidence="2" key="1">
    <citation type="submission" date="2019-08" db="EMBL/GenBank/DDBJ databases">
        <authorList>
            <person name="Kucharzyk K."/>
            <person name="Murdoch R.W."/>
            <person name="Higgins S."/>
            <person name="Loffler F."/>
        </authorList>
    </citation>
    <scope>NUCLEOTIDE SEQUENCE</scope>
</reference>
<dbReference type="GO" id="GO:0016075">
    <property type="term" value="P:rRNA catabolic process"/>
    <property type="evidence" value="ECO:0007669"/>
    <property type="project" value="TreeGrafter"/>
</dbReference>
<organism evidence="2">
    <name type="scientific">bioreactor metagenome</name>
    <dbReference type="NCBI Taxonomy" id="1076179"/>
    <lineage>
        <taxon>unclassified sequences</taxon>
        <taxon>metagenomes</taxon>
        <taxon>ecological metagenomes</taxon>
    </lineage>
</organism>
<accession>A0A644VLK7</accession>
<dbReference type="SUPFAM" id="SSF88723">
    <property type="entry name" value="PIN domain-like"/>
    <property type="match status" value="1"/>
</dbReference>
<keyword evidence="2" id="KW-0378">Hydrolase</keyword>
<evidence type="ECO:0000259" key="1">
    <source>
        <dbReference type="Pfam" id="PF01850"/>
    </source>
</evidence>
<dbReference type="InterPro" id="IPR039018">
    <property type="entry name" value="VapC20-like"/>
</dbReference>
<dbReference type="EMBL" id="VSSQ01000329">
    <property type="protein sequence ID" value="MPL91453.1"/>
    <property type="molecule type" value="Genomic_DNA"/>
</dbReference>
<evidence type="ECO:0000313" key="2">
    <source>
        <dbReference type="EMBL" id="MPL91453.1"/>
    </source>
</evidence>
<dbReference type="GO" id="GO:0016787">
    <property type="term" value="F:hydrolase activity"/>
    <property type="evidence" value="ECO:0007669"/>
    <property type="project" value="UniProtKB-KW"/>
</dbReference>
<dbReference type="EC" id="3.1.-.-" evidence="2"/>
<keyword evidence="2" id="KW-0255">Endonuclease</keyword>
<dbReference type="InterPro" id="IPR002716">
    <property type="entry name" value="PIN_dom"/>
</dbReference>
<proteinExistence type="predicted"/>
<dbReference type="PANTHER" id="PTHR42188:SF1">
    <property type="entry name" value="23S RRNA-SPECIFIC ENDONUCLEASE VAPC20"/>
    <property type="match status" value="1"/>
</dbReference>